<reference evidence="4" key="1">
    <citation type="submission" date="2016-10" db="EMBL/GenBank/DDBJ databases">
        <authorList>
            <person name="Varghese N."/>
            <person name="Submissions S."/>
        </authorList>
    </citation>
    <scope>NUCLEOTIDE SEQUENCE [LARGE SCALE GENOMIC DNA]</scope>
    <source>
        <strain evidence="4">DSM 22703</strain>
    </source>
</reference>
<dbReference type="InterPro" id="IPR025420">
    <property type="entry name" value="DUF4143"/>
</dbReference>
<dbReference type="PANTHER" id="PTHR43566">
    <property type="entry name" value="CONSERVED PROTEIN"/>
    <property type="match status" value="1"/>
</dbReference>
<dbReference type="InterPro" id="IPR027417">
    <property type="entry name" value="P-loop_NTPase"/>
</dbReference>
<dbReference type="InterPro" id="IPR041682">
    <property type="entry name" value="AAA_14"/>
</dbReference>
<evidence type="ECO:0008006" key="5">
    <source>
        <dbReference type="Google" id="ProtNLM"/>
    </source>
</evidence>
<dbReference type="EMBL" id="FMXE01000032">
    <property type="protein sequence ID" value="SDA92415.1"/>
    <property type="molecule type" value="Genomic_DNA"/>
</dbReference>
<evidence type="ECO:0000259" key="2">
    <source>
        <dbReference type="Pfam" id="PF13635"/>
    </source>
</evidence>
<organism evidence="3 4">
    <name type="scientific">Algoriphagus alkaliphilus</name>
    <dbReference type="NCBI Taxonomy" id="279824"/>
    <lineage>
        <taxon>Bacteria</taxon>
        <taxon>Pseudomonadati</taxon>
        <taxon>Bacteroidota</taxon>
        <taxon>Cytophagia</taxon>
        <taxon>Cytophagales</taxon>
        <taxon>Cyclobacteriaceae</taxon>
        <taxon>Algoriphagus</taxon>
    </lineage>
</organism>
<proteinExistence type="predicted"/>
<name>A0A1G5ZD13_9BACT</name>
<dbReference type="Gene3D" id="3.40.50.300">
    <property type="entry name" value="P-loop containing nucleotide triphosphate hydrolases"/>
    <property type="match status" value="1"/>
</dbReference>
<dbReference type="PANTHER" id="PTHR43566:SF1">
    <property type="entry name" value="AAA+ ATPASE DOMAIN-CONTAINING PROTEIN"/>
    <property type="match status" value="1"/>
</dbReference>
<dbReference type="SUPFAM" id="SSF52540">
    <property type="entry name" value="P-loop containing nucleoside triphosphate hydrolases"/>
    <property type="match status" value="1"/>
</dbReference>
<dbReference type="STRING" id="279824.SAMN03080617_03573"/>
<evidence type="ECO:0000259" key="1">
    <source>
        <dbReference type="Pfam" id="PF13173"/>
    </source>
</evidence>
<feature type="domain" description="AAA" evidence="1">
    <location>
        <begin position="23"/>
        <end position="152"/>
    </location>
</feature>
<protein>
    <recommendedName>
        <fullName evidence="5">AAA+ ATPase domain-containing protein</fullName>
    </recommendedName>
</protein>
<dbReference type="Proteomes" id="UP000198756">
    <property type="component" value="Unassembled WGS sequence"/>
</dbReference>
<dbReference type="CDD" id="cd00009">
    <property type="entry name" value="AAA"/>
    <property type="match status" value="1"/>
</dbReference>
<gene>
    <name evidence="3" type="ORF">SAMN03080617_03573</name>
</gene>
<evidence type="ECO:0000313" key="4">
    <source>
        <dbReference type="Proteomes" id="UP000198756"/>
    </source>
</evidence>
<dbReference type="AlphaFoldDB" id="A0A1G5ZD13"/>
<dbReference type="SUPFAM" id="SSF52980">
    <property type="entry name" value="Restriction endonuclease-like"/>
    <property type="match status" value="1"/>
</dbReference>
<sequence>MTFQRAEKIQIQHRLQNEPRRFIQVIYGPRQVGKTTLVRQVIRDMNSPHSLVAADSVPASDQVWIAQQWENARVRQQLSPETPYLLVIDEVQKIDNWSEQVKAEWDRDTLEERDIRVILLGSSRLMLQQGLTESLAGRFEAMYMGHWSYAEMKEAFGLTPAEYIWFGGYPGAITLKEDEDRWKSYVRDSLLETSISRDILMLTRVDKPALMKRFFEIGSVYSGQVLSFTKVMGQLADAGNTTTLSNYLERLNEAGLLGGLEKYSPNLVRKRSSSPKFMAHNTAIMSGISNETFETLQADHRAWGRWVESAVGAHLINQAFKDKRISIYYWREGNDEVDFVVEYNKRIIALEVKTSKVGGLAGLNGFAKIYRPEKALVIGTDGIPWEEFLQMNVLDLFT</sequence>
<dbReference type="Pfam" id="PF13635">
    <property type="entry name" value="DUF4143"/>
    <property type="match status" value="1"/>
</dbReference>
<dbReference type="RefSeq" id="WP_092732999.1">
    <property type="nucleotide sequence ID" value="NZ_FMXE01000032.1"/>
</dbReference>
<dbReference type="InterPro" id="IPR011335">
    <property type="entry name" value="Restrct_endonuc-II-like"/>
</dbReference>
<feature type="domain" description="DUF4143" evidence="2">
    <location>
        <begin position="197"/>
        <end position="355"/>
    </location>
</feature>
<accession>A0A1G5ZD13</accession>
<dbReference type="Pfam" id="PF13173">
    <property type="entry name" value="AAA_14"/>
    <property type="match status" value="1"/>
</dbReference>
<dbReference type="OrthoDB" id="9778168at2"/>
<evidence type="ECO:0000313" key="3">
    <source>
        <dbReference type="EMBL" id="SDA92415.1"/>
    </source>
</evidence>
<keyword evidence="4" id="KW-1185">Reference proteome</keyword>